<dbReference type="EMBL" id="UIDG01000133">
    <property type="protein sequence ID" value="SUS05858.1"/>
    <property type="molecule type" value="Genomic_DNA"/>
</dbReference>
<name>A0A380TE25_9ZZZZ</name>
<accession>A0A380TE25</accession>
<sequence>MDRFLRRALTGTSCAVTMTGSLEVCIFIELGVMSGQSWQPFRGNRFYRSLPI</sequence>
<proteinExistence type="predicted"/>
<protein>
    <submittedName>
        <fullName evidence="1">Uncharacterized protein</fullName>
    </submittedName>
</protein>
<dbReference type="AlphaFoldDB" id="A0A380TE25"/>
<organism evidence="1">
    <name type="scientific">metagenome</name>
    <dbReference type="NCBI Taxonomy" id="256318"/>
    <lineage>
        <taxon>unclassified sequences</taxon>
        <taxon>metagenomes</taxon>
    </lineage>
</organism>
<gene>
    <name evidence="1" type="ORF">DF3PB_2180006</name>
</gene>
<evidence type="ECO:0000313" key="1">
    <source>
        <dbReference type="EMBL" id="SUS05858.1"/>
    </source>
</evidence>
<reference evidence="1" key="1">
    <citation type="submission" date="2018-07" db="EMBL/GenBank/DDBJ databases">
        <authorList>
            <person name="Quirk P.G."/>
            <person name="Krulwich T.A."/>
        </authorList>
    </citation>
    <scope>NUCLEOTIDE SEQUENCE</scope>
</reference>